<feature type="compositionally biased region" description="Low complexity" evidence="1">
    <location>
        <begin position="301"/>
        <end position="315"/>
    </location>
</feature>
<dbReference type="InParanoid" id="A0A1Y2DHC5"/>
<feature type="compositionally biased region" description="Basic and acidic residues" evidence="1">
    <location>
        <begin position="323"/>
        <end position="338"/>
    </location>
</feature>
<protein>
    <submittedName>
        <fullName evidence="2">Uncharacterized protein</fullName>
    </submittedName>
</protein>
<gene>
    <name evidence="2" type="ORF">BCR35DRAFT_309386</name>
</gene>
<feature type="compositionally biased region" description="Low complexity" evidence="1">
    <location>
        <begin position="171"/>
        <end position="184"/>
    </location>
</feature>
<feature type="compositionally biased region" description="Acidic residues" evidence="1">
    <location>
        <begin position="620"/>
        <end position="630"/>
    </location>
</feature>
<feature type="compositionally biased region" description="Low complexity" evidence="1">
    <location>
        <begin position="118"/>
        <end position="132"/>
    </location>
</feature>
<feature type="compositionally biased region" description="Polar residues" evidence="1">
    <location>
        <begin position="159"/>
        <end position="168"/>
    </location>
</feature>
<dbReference type="OrthoDB" id="2528304at2759"/>
<feature type="region of interest" description="Disordered" evidence="1">
    <location>
        <begin position="227"/>
        <end position="253"/>
    </location>
</feature>
<proteinExistence type="predicted"/>
<dbReference type="EMBL" id="MCGR01000078">
    <property type="protein sequence ID" value="ORY58661.1"/>
    <property type="molecule type" value="Genomic_DNA"/>
</dbReference>
<feature type="compositionally biased region" description="Acidic residues" evidence="1">
    <location>
        <begin position="559"/>
        <end position="570"/>
    </location>
</feature>
<dbReference type="Proteomes" id="UP000193467">
    <property type="component" value="Unassembled WGS sequence"/>
</dbReference>
<organism evidence="2 3">
    <name type="scientific">Leucosporidium creatinivorum</name>
    <dbReference type="NCBI Taxonomy" id="106004"/>
    <lineage>
        <taxon>Eukaryota</taxon>
        <taxon>Fungi</taxon>
        <taxon>Dikarya</taxon>
        <taxon>Basidiomycota</taxon>
        <taxon>Pucciniomycotina</taxon>
        <taxon>Microbotryomycetes</taxon>
        <taxon>Leucosporidiales</taxon>
        <taxon>Leucosporidium</taxon>
    </lineage>
</organism>
<feature type="region of interest" description="Disordered" evidence="1">
    <location>
        <begin position="460"/>
        <end position="703"/>
    </location>
</feature>
<reference evidence="2 3" key="1">
    <citation type="submission" date="2016-07" db="EMBL/GenBank/DDBJ databases">
        <title>Pervasive Adenine N6-methylation of Active Genes in Fungi.</title>
        <authorList>
            <consortium name="DOE Joint Genome Institute"/>
            <person name="Mondo S.J."/>
            <person name="Dannebaum R.O."/>
            <person name="Kuo R.C."/>
            <person name="Labutti K."/>
            <person name="Haridas S."/>
            <person name="Kuo A."/>
            <person name="Salamov A."/>
            <person name="Ahrendt S.R."/>
            <person name="Lipzen A."/>
            <person name="Sullivan W."/>
            <person name="Andreopoulos W.B."/>
            <person name="Clum A."/>
            <person name="Lindquist E."/>
            <person name="Daum C."/>
            <person name="Ramamoorthy G.K."/>
            <person name="Gryganskyi A."/>
            <person name="Culley D."/>
            <person name="Magnuson J.K."/>
            <person name="James T.Y."/>
            <person name="O'Malley M.A."/>
            <person name="Stajich J.E."/>
            <person name="Spatafora J.W."/>
            <person name="Visel A."/>
            <person name="Grigoriev I.V."/>
        </authorList>
    </citation>
    <scope>NUCLEOTIDE SEQUENCE [LARGE SCALE GENOMIC DNA]</scope>
    <source>
        <strain evidence="2 3">62-1032</strain>
    </source>
</reference>
<comment type="caution">
    <text evidence="2">The sequence shown here is derived from an EMBL/GenBank/DDBJ whole genome shotgun (WGS) entry which is preliminary data.</text>
</comment>
<feature type="compositionally biased region" description="Polar residues" evidence="1">
    <location>
        <begin position="510"/>
        <end position="554"/>
    </location>
</feature>
<accession>A0A1Y2DHC5</accession>
<name>A0A1Y2DHC5_9BASI</name>
<evidence type="ECO:0000256" key="1">
    <source>
        <dbReference type="SAM" id="MobiDB-lite"/>
    </source>
</evidence>
<feature type="compositionally biased region" description="Low complexity" evidence="1">
    <location>
        <begin position="572"/>
        <end position="582"/>
    </location>
</feature>
<feature type="region of interest" description="Disordered" evidence="1">
    <location>
        <begin position="21"/>
        <end position="40"/>
    </location>
</feature>
<dbReference type="AlphaFoldDB" id="A0A1Y2DHC5"/>
<feature type="compositionally biased region" description="Polar residues" evidence="1">
    <location>
        <begin position="684"/>
        <end position="703"/>
    </location>
</feature>
<feature type="compositionally biased region" description="Pro residues" evidence="1">
    <location>
        <begin position="350"/>
        <end position="362"/>
    </location>
</feature>
<feature type="compositionally biased region" description="Basic and acidic residues" evidence="1">
    <location>
        <begin position="69"/>
        <end position="83"/>
    </location>
</feature>
<keyword evidence="3" id="KW-1185">Reference proteome</keyword>
<evidence type="ECO:0000313" key="3">
    <source>
        <dbReference type="Proteomes" id="UP000193467"/>
    </source>
</evidence>
<evidence type="ECO:0000313" key="2">
    <source>
        <dbReference type="EMBL" id="ORY58661.1"/>
    </source>
</evidence>
<feature type="region of interest" description="Disordered" evidence="1">
    <location>
        <begin position="60"/>
        <end position="204"/>
    </location>
</feature>
<sequence length="703" mass="71463">MPPAPATTLQERIARLNLQQDASTAPVASSAIPKQTGAQGKISDKIGRFQKNAEAAPLIPVGSFGLGGVRREPSGDRTQEKGRVASLGGGRAAVPLGVVTTPRSVSAGSPRTPRSEAGGSSSGNSPVSSRASTPALTDSVATIEPQPTAAPISPALSRAESSVGTGAQTPGGVSVSSMSVEGGSYTSEAGGPDPNSINLGEMDIAPSPLSSPVLTALVEPTVNVEQADLPSPTFPPGPLKGHLDGLKAPLRSPSSISVSSMVVEVGDDTTEGASAMDTDGIETPRTEEAPVPETIGEAEPTGLGVAGAAVGTEGTSEVDEEAQAAREKAREEATKMELDEYEQETTDVTAPPPTDSASPPPNALSSSPETDRPVLSTWVVDSPRPNEKAPATVETSMADPVDPIESGEESEGGGGYGDILDDFAASEDSSSRPASAAGESGMPKVKCSDCSQDVDLMELADHSCGPSDKSPALLSSPQHSPVTPRMPSLSSQEEPSTEADPVAVPPVESVTPSASSASLANETVSPSSPALTRSESQHSTSTPKIDSFVPQTESLVPDDVLDLYEDDDFGESAPAPTPSSASLDIPTGVPSDVSDDGLDSHLDQPAVSQPVAERRSSTDLPEDVDDEEDTLANLPPPVARTPKAARGDGEGGRRSQSVYGSVGGSLYDDDDEENYEGGSVAIVSRTTASHSPGSSSMARTGTA</sequence>
<feature type="region of interest" description="Disordered" evidence="1">
    <location>
        <begin position="269"/>
        <end position="448"/>
    </location>
</feature>
<feature type="compositionally biased region" description="Polar residues" evidence="1">
    <location>
        <begin position="21"/>
        <end position="38"/>
    </location>
</feature>